<dbReference type="PROSITE" id="PS51257">
    <property type="entry name" value="PROKAR_LIPOPROTEIN"/>
    <property type="match status" value="1"/>
</dbReference>
<evidence type="ECO:0008006" key="4">
    <source>
        <dbReference type="Google" id="ProtNLM"/>
    </source>
</evidence>
<keyword evidence="1" id="KW-0732">Signal</keyword>
<sequence length="157" mass="15920">MPGRMLWLALAMAAFLAGCFAPRAETLARGWRPDGPAGLTLSQLLALSPGIKATTWESFAGPAGATDVRLTAEYGVGRLASACPGLTAGQEAAARAFLVLGLTVTPAGQVDFAYAEARGYAASGAWRSTPLDIGVVADLVAKAAVLPCAAFTLPKGS</sequence>
<dbReference type="PATRIC" id="fig|1206767.3.peg.1267"/>
<evidence type="ECO:0000313" key="2">
    <source>
        <dbReference type="EMBL" id="EKO39977.1"/>
    </source>
</evidence>
<feature type="signal peptide" evidence="1">
    <location>
        <begin position="1"/>
        <end position="23"/>
    </location>
</feature>
<proteinExistence type="predicted"/>
<protein>
    <recommendedName>
        <fullName evidence="4">Lipoprotein</fullName>
    </recommendedName>
</protein>
<comment type="caution">
    <text evidence="2">The sequence shown here is derived from an EMBL/GenBank/DDBJ whole genome shotgun (WGS) entry which is preliminary data.</text>
</comment>
<dbReference type="EMBL" id="ALAO01000099">
    <property type="protein sequence ID" value="EKO39977.1"/>
    <property type="molecule type" value="Genomic_DNA"/>
</dbReference>
<dbReference type="Proteomes" id="UP000006272">
    <property type="component" value="Unassembled WGS sequence"/>
</dbReference>
<reference evidence="2 3" key="1">
    <citation type="submission" date="2012-07" db="EMBL/GenBank/DDBJ databases">
        <title>Draft genome sequence of Desulfovibrio magneticus str. Maddingley MBC34 obtained from a metagenomic sequence of a methanogenic enrichment isolated from coal-seam formation water in Victoria, Australia.</title>
        <authorList>
            <person name="Greenfield P."/>
            <person name="Hendry P."/>
            <person name="Li D."/>
            <person name="Rosewarne C.P."/>
            <person name="Tran-Dinh N."/>
            <person name="Elbourne L.D.H."/>
            <person name="Paulsen I.T."/>
            <person name="Midgley D.J."/>
        </authorList>
    </citation>
    <scope>NUCLEOTIDE SEQUENCE [LARGE SCALE GENOMIC DNA]</scope>
    <source>
        <strain evidence="3">Maddingley MBC34</strain>
    </source>
</reference>
<evidence type="ECO:0000313" key="3">
    <source>
        <dbReference type="Proteomes" id="UP000006272"/>
    </source>
</evidence>
<accession>K6FN37</accession>
<evidence type="ECO:0000256" key="1">
    <source>
        <dbReference type="SAM" id="SignalP"/>
    </source>
</evidence>
<name>K6FN37_9BACT</name>
<gene>
    <name evidence="2" type="ORF">B193_1297</name>
</gene>
<organism evidence="2 3">
    <name type="scientific">Solidesulfovibrio magneticus str. Maddingley MBC34</name>
    <dbReference type="NCBI Taxonomy" id="1206767"/>
    <lineage>
        <taxon>Bacteria</taxon>
        <taxon>Pseudomonadati</taxon>
        <taxon>Thermodesulfobacteriota</taxon>
        <taxon>Desulfovibrionia</taxon>
        <taxon>Desulfovibrionales</taxon>
        <taxon>Desulfovibrionaceae</taxon>
        <taxon>Solidesulfovibrio</taxon>
    </lineage>
</organism>
<dbReference type="AlphaFoldDB" id="K6FN37"/>
<feature type="chain" id="PRO_5003891190" description="Lipoprotein" evidence="1">
    <location>
        <begin position="24"/>
        <end position="157"/>
    </location>
</feature>